<reference evidence="3" key="1">
    <citation type="submission" date="2021-01" db="EMBL/GenBank/DDBJ databases">
        <authorList>
            <person name="Corre E."/>
            <person name="Pelletier E."/>
            <person name="Niang G."/>
            <person name="Scheremetjew M."/>
            <person name="Finn R."/>
            <person name="Kale V."/>
            <person name="Holt S."/>
            <person name="Cochrane G."/>
            <person name="Meng A."/>
            <person name="Brown T."/>
            <person name="Cohen L."/>
        </authorList>
    </citation>
    <scope>NUCLEOTIDE SEQUENCE</scope>
    <source>
        <strain evidence="3">10249 10 AB</strain>
    </source>
</reference>
<name>A0A7S4ER72_9STRA</name>
<dbReference type="EMBL" id="HBIX01033941">
    <property type="protein sequence ID" value="CAE0729379.1"/>
    <property type="molecule type" value="Transcribed_RNA"/>
</dbReference>
<dbReference type="InterPro" id="IPR049227">
    <property type="entry name" value="DUF6824"/>
</dbReference>
<accession>A0A7S4ER72</accession>
<feature type="domain" description="DUF6824" evidence="2">
    <location>
        <begin position="20"/>
        <end position="102"/>
    </location>
</feature>
<organism evidence="3">
    <name type="scientific">Pseudo-nitzschia australis</name>
    <dbReference type="NCBI Taxonomy" id="44445"/>
    <lineage>
        <taxon>Eukaryota</taxon>
        <taxon>Sar</taxon>
        <taxon>Stramenopiles</taxon>
        <taxon>Ochrophyta</taxon>
        <taxon>Bacillariophyta</taxon>
        <taxon>Bacillariophyceae</taxon>
        <taxon>Bacillariophycidae</taxon>
        <taxon>Bacillariales</taxon>
        <taxon>Bacillariaceae</taxon>
        <taxon>Pseudo-nitzschia</taxon>
    </lineage>
</organism>
<evidence type="ECO:0000313" key="3">
    <source>
        <dbReference type="EMBL" id="CAE0729379.1"/>
    </source>
</evidence>
<dbReference type="AlphaFoldDB" id="A0A7S4ER72"/>
<feature type="region of interest" description="Disordered" evidence="1">
    <location>
        <begin position="196"/>
        <end position="216"/>
    </location>
</feature>
<protein>
    <recommendedName>
        <fullName evidence="2">DUF6824 domain-containing protein</fullName>
    </recommendedName>
</protein>
<evidence type="ECO:0000256" key="1">
    <source>
        <dbReference type="SAM" id="MobiDB-lite"/>
    </source>
</evidence>
<sequence length="346" mass="40466">MMDDDQPQRPCEIDEYNENDVLFGQGGHTISHAGSKLWRQDIRNRVAEHRLCTRTGKVKLCREIVQRVLLKGGRFLRKNAKGTWDVVATKKAEKKAAQRFRDERSRLSSASIICSDRGTLRNRRWSAGSGNLSTKQPKEHLLQPQFKLVDRFPAGIHVSIPNHQGRNRRRRLLNRDIDATLNRLKNQCNREVKPTFERIHSSTSHSPVAKSQRPQQLRDIKRLNDNDILFGRGAHCSYHEGNKQWRELIKDAMTEYCLKKRSERKEFSLSLIKQVRANGGRFLLKNDDGKWNDIGDGEAGKRTMQRFRDQHKEDAKFSKLFYDDSPDCWDDHFFSFLDPEQEDKLW</sequence>
<proteinExistence type="predicted"/>
<evidence type="ECO:0000259" key="2">
    <source>
        <dbReference type="Pfam" id="PF20710"/>
    </source>
</evidence>
<gene>
    <name evidence="3" type="ORF">PAUS00366_LOCUS22164</name>
</gene>
<feature type="domain" description="DUF6824" evidence="2">
    <location>
        <begin position="227"/>
        <end position="309"/>
    </location>
</feature>
<dbReference type="Pfam" id="PF20710">
    <property type="entry name" value="DUF6824"/>
    <property type="match status" value="2"/>
</dbReference>